<name>A0A0P6DED0_9CRUS</name>
<protein>
    <submittedName>
        <fullName evidence="3">Uncharacterized protein</fullName>
    </submittedName>
</protein>
<accession>A0A0P6DED0</accession>
<dbReference type="GO" id="GO:0019905">
    <property type="term" value="F:syntaxin binding"/>
    <property type="evidence" value="ECO:0007669"/>
    <property type="project" value="InterPro"/>
</dbReference>
<sequence length="291" mass="34128">MDKYQSWKTTEYSNKVSNKTEAEDLPEKFSLSNIKDEQCFSKVPFDSTNTVVNKEKITELAAEMFSLEDVQYLQKINRDLRAQNIKKTMAYIKLEEEYHLIKDEIIDVKREEEMRRQETRSLLKIALEEISSQQKCPSLHSEVQVDHLPDQKGCQHTPGDLADRDRILKELSDLTKKYDDLQRMEVQGRRQLAIYVQKYQYFENVVNESVVYLEDLRTKLNASIEKVKCLELEVAVWKNRCRKYETAPNKELGNLNPPASPPSTSTNVRHQYYQVLISTIKFYPLSSIVNF</sequence>
<evidence type="ECO:0000256" key="2">
    <source>
        <dbReference type="SAM" id="MobiDB-lite"/>
    </source>
</evidence>
<proteinExistence type="inferred from homology"/>
<dbReference type="InterPro" id="IPR026183">
    <property type="entry name" value="Taxilin_fam"/>
</dbReference>
<dbReference type="EMBL" id="GDIQ01095508">
    <property type="protein sequence ID" value="JAL56218.1"/>
    <property type="molecule type" value="Transcribed_RNA"/>
</dbReference>
<organism evidence="3">
    <name type="scientific">Daphnia magna</name>
    <dbReference type="NCBI Taxonomy" id="35525"/>
    <lineage>
        <taxon>Eukaryota</taxon>
        <taxon>Metazoa</taxon>
        <taxon>Ecdysozoa</taxon>
        <taxon>Arthropoda</taxon>
        <taxon>Crustacea</taxon>
        <taxon>Branchiopoda</taxon>
        <taxon>Diplostraca</taxon>
        <taxon>Cladocera</taxon>
        <taxon>Anomopoda</taxon>
        <taxon>Daphniidae</taxon>
        <taxon>Daphnia</taxon>
    </lineage>
</organism>
<dbReference type="Pfam" id="PF09728">
    <property type="entry name" value="Taxilin"/>
    <property type="match status" value="1"/>
</dbReference>
<evidence type="ECO:0000313" key="3">
    <source>
        <dbReference type="EMBL" id="JAN15924.1"/>
    </source>
</evidence>
<comment type="similarity">
    <text evidence="1">Belongs to the taxilin family.</text>
</comment>
<reference evidence="3" key="1">
    <citation type="submission" date="2015-10" db="EMBL/GenBank/DDBJ databases">
        <title>EvidentialGene: Evidence-directed Construction of Complete mRNA Transcriptomes without Genomes.</title>
        <authorList>
            <person name="Gilbert D.G."/>
        </authorList>
    </citation>
    <scope>NUCLEOTIDE SEQUENCE</scope>
</reference>
<evidence type="ECO:0000256" key="1">
    <source>
        <dbReference type="ARBA" id="ARBA00009550"/>
    </source>
</evidence>
<feature type="region of interest" description="Disordered" evidence="2">
    <location>
        <begin position="1"/>
        <end position="24"/>
    </location>
</feature>
<dbReference type="AlphaFoldDB" id="A0A0P6DED0"/>
<dbReference type="OrthoDB" id="6364641at2759"/>
<dbReference type="EMBL" id="GDIQ01078813">
    <property type="protein sequence ID" value="JAN15924.1"/>
    <property type="molecule type" value="Transcribed_RNA"/>
</dbReference>
<feature type="compositionally biased region" description="Polar residues" evidence="2">
    <location>
        <begin position="1"/>
        <end position="17"/>
    </location>
</feature>